<dbReference type="PROSITE" id="PS01311">
    <property type="entry name" value="LGT"/>
    <property type="match status" value="1"/>
</dbReference>
<sequence length="308" mass="33707">MHAVIPFPEPSPELFSITLFGMEFALRWYALAYIAGLLLGWRLIVALVRRPALWPDNTPPMKPAQVEDLLTWVILGVVLGGRLGFVLFYRPGYYLAHPAEIFAVWQGGMSFHGGLLGVVIAVWLFTGRHAIPKLSAADALALAAPPGLFFGRVANFINGELWGRPSDMPWAMKFPTMCSAPEMQGCPVLGEWFYYGTELARHPSQLYEAALEGLVLGLLLLWMAMRRGALKRPGLIAGTFFAGYGIARFIVEYFREADAQFVTPDNPIGFVIGQGAVGVTMGQLLSLPMVLLGLALVAHALRQRPAPA</sequence>
<feature type="transmembrane region" description="Helical" evidence="7">
    <location>
        <begin position="234"/>
        <end position="251"/>
    </location>
</feature>
<comment type="similarity">
    <text evidence="1 7">Belongs to the Lgt family.</text>
</comment>
<evidence type="ECO:0000256" key="7">
    <source>
        <dbReference type="HAMAP-Rule" id="MF_01147"/>
    </source>
</evidence>
<evidence type="ECO:0000256" key="1">
    <source>
        <dbReference type="ARBA" id="ARBA00007150"/>
    </source>
</evidence>
<dbReference type="InterPro" id="IPR001640">
    <property type="entry name" value="Lgt"/>
</dbReference>
<evidence type="ECO:0000256" key="5">
    <source>
        <dbReference type="ARBA" id="ARBA00022989"/>
    </source>
</evidence>
<evidence type="ECO:0000256" key="4">
    <source>
        <dbReference type="ARBA" id="ARBA00022692"/>
    </source>
</evidence>
<keyword evidence="5 7" id="KW-1133">Transmembrane helix</keyword>
<evidence type="ECO:0000313" key="9">
    <source>
        <dbReference type="Proteomes" id="UP000198426"/>
    </source>
</evidence>
<dbReference type="AlphaFoldDB" id="A0A239LZQ4"/>
<keyword evidence="6 7" id="KW-0472">Membrane</keyword>
<feature type="transmembrane region" description="Helical" evidence="7">
    <location>
        <begin position="101"/>
        <end position="125"/>
    </location>
</feature>
<keyword evidence="9" id="KW-1185">Reference proteome</keyword>
<dbReference type="PANTHER" id="PTHR30589">
    <property type="entry name" value="PROLIPOPROTEIN DIACYLGLYCERYL TRANSFERASE"/>
    <property type="match status" value="1"/>
</dbReference>
<dbReference type="HAMAP" id="MF_01147">
    <property type="entry name" value="Lgt"/>
    <property type="match status" value="1"/>
</dbReference>
<dbReference type="RefSeq" id="WP_089235248.1">
    <property type="nucleotide sequence ID" value="NZ_FZOY01000011.1"/>
</dbReference>
<gene>
    <name evidence="7" type="primary">lgt</name>
    <name evidence="8" type="ORF">SAMN05421757_111148</name>
</gene>
<dbReference type="Pfam" id="PF01790">
    <property type="entry name" value="LGT"/>
    <property type="match status" value="1"/>
</dbReference>
<reference evidence="8 9" key="1">
    <citation type="submission" date="2017-06" db="EMBL/GenBank/DDBJ databases">
        <authorList>
            <person name="Kim H.J."/>
            <person name="Triplett B.A."/>
        </authorList>
    </citation>
    <scope>NUCLEOTIDE SEQUENCE [LARGE SCALE GENOMIC DNA]</scope>
    <source>
        <strain evidence="8 9">DSM 29339</strain>
    </source>
</reference>
<protein>
    <recommendedName>
        <fullName evidence="7">Phosphatidylglycerol--prolipoprotein diacylglyceryl transferase</fullName>
        <ecNumber evidence="7">2.5.1.145</ecNumber>
    </recommendedName>
</protein>
<comment type="catalytic activity">
    <reaction evidence="7">
        <text>L-cysteinyl-[prolipoprotein] + a 1,2-diacyl-sn-glycero-3-phospho-(1'-sn-glycerol) = an S-1,2-diacyl-sn-glyceryl-L-cysteinyl-[prolipoprotein] + sn-glycerol 1-phosphate + H(+)</text>
        <dbReference type="Rhea" id="RHEA:56712"/>
        <dbReference type="Rhea" id="RHEA-COMP:14679"/>
        <dbReference type="Rhea" id="RHEA-COMP:14680"/>
        <dbReference type="ChEBI" id="CHEBI:15378"/>
        <dbReference type="ChEBI" id="CHEBI:29950"/>
        <dbReference type="ChEBI" id="CHEBI:57685"/>
        <dbReference type="ChEBI" id="CHEBI:64716"/>
        <dbReference type="ChEBI" id="CHEBI:140658"/>
        <dbReference type="EC" id="2.5.1.145"/>
    </reaction>
</comment>
<accession>A0A239LZQ4</accession>
<organism evidence="8 9">
    <name type="scientific">Tropicimonas sediminicola</name>
    <dbReference type="NCBI Taxonomy" id="1031541"/>
    <lineage>
        <taxon>Bacteria</taxon>
        <taxon>Pseudomonadati</taxon>
        <taxon>Pseudomonadota</taxon>
        <taxon>Alphaproteobacteria</taxon>
        <taxon>Rhodobacterales</taxon>
        <taxon>Roseobacteraceae</taxon>
        <taxon>Tropicimonas</taxon>
    </lineage>
</organism>
<dbReference type="PANTHER" id="PTHR30589:SF0">
    <property type="entry name" value="PHOSPHATIDYLGLYCEROL--PROLIPOPROTEIN DIACYLGLYCERYL TRANSFERASE"/>
    <property type="match status" value="1"/>
</dbReference>
<evidence type="ECO:0000313" key="8">
    <source>
        <dbReference type="EMBL" id="SNT35134.1"/>
    </source>
</evidence>
<comment type="pathway">
    <text evidence="7">Protein modification; lipoprotein biosynthesis (diacylglyceryl transfer).</text>
</comment>
<dbReference type="Proteomes" id="UP000198426">
    <property type="component" value="Unassembled WGS sequence"/>
</dbReference>
<dbReference type="EC" id="2.5.1.145" evidence="7"/>
<evidence type="ECO:0000256" key="2">
    <source>
        <dbReference type="ARBA" id="ARBA00022475"/>
    </source>
</evidence>
<dbReference type="GO" id="GO:0042158">
    <property type="term" value="P:lipoprotein biosynthetic process"/>
    <property type="evidence" value="ECO:0007669"/>
    <property type="project" value="UniProtKB-UniRule"/>
</dbReference>
<comment type="subcellular location">
    <subcellularLocation>
        <location evidence="7">Cell membrane</location>
        <topology evidence="7">Multi-pass membrane protein</topology>
    </subcellularLocation>
</comment>
<dbReference type="GO" id="GO:0008961">
    <property type="term" value="F:phosphatidylglycerol-prolipoprotein diacylglyceryl transferase activity"/>
    <property type="evidence" value="ECO:0007669"/>
    <property type="project" value="UniProtKB-UniRule"/>
</dbReference>
<name>A0A239LZQ4_9RHOB</name>
<dbReference type="UniPathway" id="UPA00664"/>
<keyword evidence="8" id="KW-0449">Lipoprotein</keyword>
<evidence type="ECO:0000256" key="3">
    <source>
        <dbReference type="ARBA" id="ARBA00022679"/>
    </source>
</evidence>
<comment type="function">
    <text evidence="7">Catalyzes the transfer of the diacylglyceryl group from phosphatidylglycerol to the sulfhydryl group of the N-terminal cysteine of a prolipoprotein, the first step in the formation of mature lipoproteins.</text>
</comment>
<feature type="transmembrane region" description="Helical" evidence="7">
    <location>
        <begin position="271"/>
        <end position="298"/>
    </location>
</feature>
<feature type="transmembrane region" description="Helical" evidence="7">
    <location>
        <begin position="69"/>
        <end position="89"/>
    </location>
</feature>
<feature type="binding site" evidence="7">
    <location>
        <position position="152"/>
    </location>
    <ligand>
        <name>a 1,2-diacyl-sn-glycero-3-phospho-(1'-sn-glycerol)</name>
        <dbReference type="ChEBI" id="CHEBI:64716"/>
    </ligand>
</feature>
<feature type="transmembrane region" description="Helical" evidence="7">
    <location>
        <begin position="28"/>
        <end position="48"/>
    </location>
</feature>
<keyword evidence="2 7" id="KW-1003">Cell membrane</keyword>
<dbReference type="NCBIfam" id="TIGR00544">
    <property type="entry name" value="lgt"/>
    <property type="match status" value="1"/>
</dbReference>
<keyword evidence="4 7" id="KW-0812">Transmembrane</keyword>
<keyword evidence="3 7" id="KW-0808">Transferase</keyword>
<dbReference type="GO" id="GO:0005886">
    <property type="term" value="C:plasma membrane"/>
    <property type="evidence" value="ECO:0007669"/>
    <property type="project" value="UniProtKB-SubCell"/>
</dbReference>
<dbReference type="EMBL" id="FZOY01000011">
    <property type="protein sequence ID" value="SNT35134.1"/>
    <property type="molecule type" value="Genomic_DNA"/>
</dbReference>
<proteinExistence type="inferred from homology"/>
<dbReference type="OrthoDB" id="871140at2"/>
<evidence type="ECO:0000256" key="6">
    <source>
        <dbReference type="ARBA" id="ARBA00023136"/>
    </source>
</evidence>